<dbReference type="Proteomes" id="UP000001968">
    <property type="component" value="Chromosome"/>
</dbReference>
<dbReference type="eggNOG" id="COG1708">
    <property type="taxonomic scope" value="Bacteria"/>
</dbReference>
<feature type="domain" description="Polymerase nucleotidyl transferase" evidence="1">
    <location>
        <begin position="11"/>
        <end position="91"/>
    </location>
</feature>
<dbReference type="HOGENOM" id="CLU_130257_5_2_9"/>
<dbReference type="InterPro" id="IPR002934">
    <property type="entry name" value="Polymerase_NTP_transf_dom"/>
</dbReference>
<name>Q0B0D1_SYNWW</name>
<dbReference type="SUPFAM" id="SSF81301">
    <property type="entry name" value="Nucleotidyltransferase"/>
    <property type="match status" value="1"/>
</dbReference>
<dbReference type="InterPro" id="IPR043519">
    <property type="entry name" value="NT_sf"/>
</dbReference>
<evidence type="ECO:0000313" key="2">
    <source>
        <dbReference type="EMBL" id="ABI67573.1"/>
    </source>
</evidence>
<sequence length="112" mass="12868">MINVSESQMQIILRILDRYVPDSQVWAFGSRVKGNFKSYSDLDLVVISEDKMSISEFGELIEAFQESDLPFRVDVLDWHAISPEFRQLIKQKYEVLKAKKSPTDSLLVAVLS</sequence>
<dbReference type="AlphaFoldDB" id="Q0B0D1"/>
<keyword evidence="3" id="KW-1185">Reference proteome</keyword>
<reference evidence="3" key="1">
    <citation type="journal article" date="2010" name="Environ. Microbiol.">
        <title>The genome of Syntrophomonas wolfei: new insights into syntrophic metabolism and biohydrogen production.</title>
        <authorList>
            <person name="Sieber J.R."/>
            <person name="Sims D.R."/>
            <person name="Han C."/>
            <person name="Kim E."/>
            <person name="Lykidis A."/>
            <person name="Lapidus A.L."/>
            <person name="McDonnald E."/>
            <person name="Rohlin L."/>
            <person name="Culley D.E."/>
            <person name="Gunsalus R."/>
            <person name="McInerney M.J."/>
        </authorList>
    </citation>
    <scope>NUCLEOTIDE SEQUENCE [LARGE SCALE GENOMIC DNA]</scope>
    <source>
        <strain evidence="3">DSM 2245B / Goettingen</strain>
    </source>
</reference>
<dbReference type="Pfam" id="PF01909">
    <property type="entry name" value="NTP_transf_2"/>
    <property type="match status" value="1"/>
</dbReference>
<dbReference type="RefSeq" id="WP_011639682.1">
    <property type="nucleotide sequence ID" value="NC_008346.1"/>
</dbReference>
<accession>Q0B0D1</accession>
<dbReference type="OrthoDB" id="9808659at2"/>
<dbReference type="CDD" id="cd05403">
    <property type="entry name" value="NT_KNTase_like"/>
    <property type="match status" value="1"/>
</dbReference>
<dbReference type="Gene3D" id="3.30.460.10">
    <property type="entry name" value="Beta Polymerase, domain 2"/>
    <property type="match status" value="1"/>
</dbReference>
<proteinExistence type="predicted"/>
<dbReference type="STRING" id="335541.Swol_0221"/>
<evidence type="ECO:0000259" key="1">
    <source>
        <dbReference type="Pfam" id="PF01909"/>
    </source>
</evidence>
<dbReference type="KEGG" id="swo:Swol_0221"/>
<organism evidence="2 3">
    <name type="scientific">Syntrophomonas wolfei subsp. wolfei (strain DSM 2245B / Goettingen)</name>
    <dbReference type="NCBI Taxonomy" id="335541"/>
    <lineage>
        <taxon>Bacteria</taxon>
        <taxon>Bacillati</taxon>
        <taxon>Bacillota</taxon>
        <taxon>Clostridia</taxon>
        <taxon>Eubacteriales</taxon>
        <taxon>Syntrophomonadaceae</taxon>
        <taxon>Syntrophomonas</taxon>
    </lineage>
</organism>
<evidence type="ECO:0000313" key="3">
    <source>
        <dbReference type="Proteomes" id="UP000001968"/>
    </source>
</evidence>
<protein>
    <recommendedName>
        <fullName evidence="1">Polymerase nucleotidyl transferase domain-containing protein</fullName>
    </recommendedName>
</protein>
<dbReference type="EMBL" id="CP000448">
    <property type="protein sequence ID" value="ABI67573.1"/>
    <property type="molecule type" value="Genomic_DNA"/>
</dbReference>
<gene>
    <name evidence="2" type="ordered locus">Swol_0221</name>
</gene>